<dbReference type="Proteomes" id="UP001165641">
    <property type="component" value="Unassembled WGS sequence"/>
</dbReference>
<dbReference type="PROSITE" id="PS50983">
    <property type="entry name" value="FE_B12_PBP"/>
    <property type="match status" value="1"/>
</dbReference>
<dbReference type="InterPro" id="IPR050902">
    <property type="entry name" value="ABC_Transporter_SBP"/>
</dbReference>
<protein>
    <submittedName>
        <fullName evidence="2">ABC transporter substrate-binding protein</fullName>
    </submittedName>
</protein>
<dbReference type="InterPro" id="IPR002491">
    <property type="entry name" value="ABC_transptr_periplasmic_BD"/>
</dbReference>
<dbReference type="Pfam" id="PF01497">
    <property type="entry name" value="Peripla_BP_2"/>
    <property type="match status" value="1"/>
</dbReference>
<name>A0ABT4Z9L3_9RHOB</name>
<gene>
    <name evidence="2" type="ORF">PAF17_00755</name>
</gene>
<feature type="domain" description="Fe/B12 periplasmic-binding" evidence="1">
    <location>
        <begin position="13"/>
        <end position="252"/>
    </location>
</feature>
<dbReference type="PANTHER" id="PTHR30535:SF34">
    <property type="entry name" value="MOLYBDATE-BINDING PROTEIN MOLA"/>
    <property type="match status" value="1"/>
</dbReference>
<proteinExistence type="predicted"/>
<comment type="caution">
    <text evidence="2">The sequence shown here is derived from an EMBL/GenBank/DDBJ whole genome shotgun (WGS) entry which is preliminary data.</text>
</comment>
<reference evidence="2" key="1">
    <citation type="submission" date="2022-12" db="EMBL/GenBank/DDBJ databases">
        <title>Paracoccus onchidii sp. nov., isolated from a marine invertebrate from the South China Sea.</title>
        <authorList>
            <person name="Xu S."/>
            <person name="Liu Z."/>
            <person name="Xu Y."/>
        </authorList>
    </citation>
    <scope>NUCLEOTIDE SEQUENCE</scope>
    <source>
        <strain evidence="2">Z330</strain>
    </source>
</reference>
<evidence type="ECO:0000313" key="2">
    <source>
        <dbReference type="EMBL" id="MDB6176034.1"/>
    </source>
</evidence>
<accession>A0ABT4Z9L3</accession>
<keyword evidence="3" id="KW-1185">Reference proteome</keyword>
<dbReference type="EMBL" id="JAQBIE010000001">
    <property type="protein sequence ID" value="MDB6176034.1"/>
    <property type="molecule type" value="Genomic_DNA"/>
</dbReference>
<evidence type="ECO:0000259" key="1">
    <source>
        <dbReference type="PROSITE" id="PS50983"/>
    </source>
</evidence>
<organism evidence="2 3">
    <name type="scientific">Paracoccus onchidii</name>
    <dbReference type="NCBI Taxonomy" id="3017813"/>
    <lineage>
        <taxon>Bacteria</taxon>
        <taxon>Pseudomonadati</taxon>
        <taxon>Pseudomonadota</taxon>
        <taxon>Alphaproteobacteria</taxon>
        <taxon>Rhodobacterales</taxon>
        <taxon>Paracoccaceae</taxon>
        <taxon>Paracoccus</taxon>
    </lineage>
</organism>
<evidence type="ECO:0000313" key="3">
    <source>
        <dbReference type="Proteomes" id="UP001165641"/>
    </source>
</evidence>
<sequence length="252" mass="27238">MISAFAAHAAPKRVVSMNLCTDQIAMMLAAPGQLISVSDLAQDPRMSPMSSQAAAFPINYGRAEEIYLLRPDLVLAGEFASGPTVAMLRRLGLRVEVLPPAETIEAIRHEIKHVGALMGREVAARALLDQFDQELSRVTASRTRGRAALYYANGITSGGNTLAGTILRHAGFDNVADELGIRRTGTLPMELLVMSQPDYLITGAKWPGQSRSEAILDHPALSRIAPNTSHVTDRDWICGTPYILRAIEGLNP</sequence>
<dbReference type="PANTHER" id="PTHR30535">
    <property type="entry name" value="VITAMIN B12-BINDING PROTEIN"/>
    <property type="match status" value="1"/>
</dbReference>
<dbReference type="RefSeq" id="WP_271887164.1">
    <property type="nucleotide sequence ID" value="NZ_JAQBIE010000001.1"/>
</dbReference>
<dbReference type="SUPFAM" id="SSF53807">
    <property type="entry name" value="Helical backbone' metal receptor"/>
    <property type="match status" value="1"/>
</dbReference>
<dbReference type="Gene3D" id="3.40.50.1980">
    <property type="entry name" value="Nitrogenase molybdenum iron protein domain"/>
    <property type="match status" value="2"/>
</dbReference>